<dbReference type="RefSeq" id="WP_092764824.1">
    <property type="nucleotide sequence ID" value="NZ_FNZQ01000008.1"/>
</dbReference>
<dbReference type="OrthoDB" id="9813056at2"/>
<dbReference type="Gene3D" id="3.40.190.10">
    <property type="entry name" value="Periplasmic binding protein-like II"/>
    <property type="match status" value="3"/>
</dbReference>
<dbReference type="SUPFAM" id="SSF46785">
    <property type="entry name" value="Winged helix' DNA-binding domain"/>
    <property type="match status" value="1"/>
</dbReference>
<dbReference type="PANTHER" id="PTHR30537:SF5">
    <property type="entry name" value="HTH-TYPE TRANSCRIPTIONAL ACTIVATOR TTDR-RELATED"/>
    <property type="match status" value="1"/>
</dbReference>
<comment type="similarity">
    <text evidence="1">Belongs to the LysR transcriptional regulatory family.</text>
</comment>
<dbReference type="Pfam" id="PF00126">
    <property type="entry name" value="HTH_1"/>
    <property type="match status" value="1"/>
</dbReference>
<feature type="domain" description="HTH lysR-type" evidence="2">
    <location>
        <begin position="11"/>
        <end position="68"/>
    </location>
</feature>
<organism evidence="3 4">
    <name type="scientific">Jannaschia helgolandensis</name>
    <dbReference type="NCBI Taxonomy" id="188906"/>
    <lineage>
        <taxon>Bacteria</taxon>
        <taxon>Pseudomonadati</taxon>
        <taxon>Pseudomonadota</taxon>
        <taxon>Alphaproteobacteria</taxon>
        <taxon>Rhodobacterales</taxon>
        <taxon>Roseobacteraceae</taxon>
        <taxon>Jannaschia</taxon>
    </lineage>
</organism>
<gene>
    <name evidence="3" type="ORF">SAMN04488526_3292</name>
</gene>
<dbReference type="AlphaFoldDB" id="A0A1H7SBP0"/>
<dbReference type="Proteomes" id="UP000199283">
    <property type="component" value="Unassembled WGS sequence"/>
</dbReference>
<reference evidence="3 4" key="1">
    <citation type="submission" date="2016-10" db="EMBL/GenBank/DDBJ databases">
        <authorList>
            <person name="de Groot N.N."/>
        </authorList>
    </citation>
    <scope>NUCLEOTIDE SEQUENCE [LARGE SCALE GENOMIC DNA]</scope>
    <source>
        <strain evidence="3 4">DSM 14858</strain>
    </source>
</reference>
<name>A0A1H7SBP0_9RHOB</name>
<keyword evidence="4" id="KW-1185">Reference proteome</keyword>
<dbReference type="SUPFAM" id="SSF53850">
    <property type="entry name" value="Periplasmic binding protein-like II"/>
    <property type="match status" value="1"/>
</dbReference>
<dbReference type="STRING" id="188906.SAMN04488526_3292"/>
<evidence type="ECO:0000313" key="3">
    <source>
        <dbReference type="EMBL" id="SEL70040.1"/>
    </source>
</evidence>
<proteinExistence type="inferred from homology"/>
<dbReference type="Gene3D" id="1.10.10.10">
    <property type="entry name" value="Winged helix-like DNA-binding domain superfamily/Winged helix DNA-binding domain"/>
    <property type="match status" value="1"/>
</dbReference>
<evidence type="ECO:0000256" key="1">
    <source>
        <dbReference type="ARBA" id="ARBA00009437"/>
    </source>
</evidence>
<sequence length="279" mass="29008">MALRPARAPDLPMTALRALEAAGRLGGFAPAAAELGVTPAAITAHIKGLEARLGLTLFSREVRGVVLTEAGVRVLPKLTAAFDALEVAQTALRQEASPLSLTIGTLPSIAQLWLRPRLAALEATMPGLAVSITAMEAPPDTRRDATDLTLFIGSGGRDWLVPVAGPGWTDGPRLSDATWVGDWTTWHRALPGEALPGRGAGPVHSLYALAVEDAQSGRGVLMGRLSLVGSALANGKLVEVGGRVPMAEGMQVTVRRGSTAARRVARLLTTWIADADSGS</sequence>
<dbReference type="InterPro" id="IPR036388">
    <property type="entry name" value="WH-like_DNA-bd_sf"/>
</dbReference>
<dbReference type="InterPro" id="IPR000847">
    <property type="entry name" value="LysR_HTH_N"/>
</dbReference>
<evidence type="ECO:0000259" key="2">
    <source>
        <dbReference type="PROSITE" id="PS50931"/>
    </source>
</evidence>
<dbReference type="PANTHER" id="PTHR30537">
    <property type="entry name" value="HTH-TYPE TRANSCRIPTIONAL REGULATOR"/>
    <property type="match status" value="1"/>
</dbReference>
<dbReference type="InterPro" id="IPR036390">
    <property type="entry name" value="WH_DNA-bd_sf"/>
</dbReference>
<dbReference type="InterPro" id="IPR058163">
    <property type="entry name" value="LysR-type_TF_proteobact-type"/>
</dbReference>
<protein>
    <submittedName>
        <fullName evidence="3">Transcriptional regulator, LysR family</fullName>
    </submittedName>
</protein>
<dbReference type="PROSITE" id="PS50931">
    <property type="entry name" value="HTH_LYSR"/>
    <property type="match status" value="1"/>
</dbReference>
<accession>A0A1H7SBP0</accession>
<dbReference type="GO" id="GO:0003700">
    <property type="term" value="F:DNA-binding transcription factor activity"/>
    <property type="evidence" value="ECO:0007669"/>
    <property type="project" value="InterPro"/>
</dbReference>
<evidence type="ECO:0000313" key="4">
    <source>
        <dbReference type="Proteomes" id="UP000199283"/>
    </source>
</evidence>
<dbReference type="EMBL" id="FNZQ01000008">
    <property type="protein sequence ID" value="SEL70040.1"/>
    <property type="molecule type" value="Genomic_DNA"/>
</dbReference>